<proteinExistence type="predicted"/>
<dbReference type="GeneID" id="9379498"/>
<dbReference type="AlphaFoldDB" id="D6RLD6"/>
<comment type="caution">
    <text evidence="1">The sequence shown here is derived from an EMBL/GenBank/DDBJ whole genome shotgun (WGS) entry which is preliminary data.</text>
</comment>
<dbReference type="VEuPathDB" id="FungiDB:CC1G_14190"/>
<accession>D6RLD6</accession>
<evidence type="ECO:0000313" key="2">
    <source>
        <dbReference type="Proteomes" id="UP000001861"/>
    </source>
</evidence>
<dbReference type="Proteomes" id="UP000001861">
    <property type="component" value="Unassembled WGS sequence"/>
</dbReference>
<gene>
    <name evidence="1" type="ORF">CC1G_14190</name>
</gene>
<keyword evidence="2" id="KW-1185">Reference proteome</keyword>
<dbReference type="EMBL" id="AACS02000003">
    <property type="protein sequence ID" value="EFI28163.1"/>
    <property type="molecule type" value="Genomic_DNA"/>
</dbReference>
<organism evidence="1 2">
    <name type="scientific">Coprinopsis cinerea (strain Okayama-7 / 130 / ATCC MYA-4618 / FGSC 9003)</name>
    <name type="common">Inky cap fungus</name>
    <name type="synonym">Hormographiella aspergillata</name>
    <dbReference type="NCBI Taxonomy" id="240176"/>
    <lineage>
        <taxon>Eukaryota</taxon>
        <taxon>Fungi</taxon>
        <taxon>Dikarya</taxon>
        <taxon>Basidiomycota</taxon>
        <taxon>Agaricomycotina</taxon>
        <taxon>Agaricomycetes</taxon>
        <taxon>Agaricomycetidae</taxon>
        <taxon>Agaricales</taxon>
        <taxon>Agaricineae</taxon>
        <taxon>Psathyrellaceae</taxon>
        <taxon>Coprinopsis</taxon>
    </lineage>
</organism>
<name>D6RLD6_COPC7</name>
<dbReference type="InParanoid" id="D6RLD6"/>
<dbReference type="KEGG" id="cci:CC1G_14190"/>
<dbReference type="HOGENOM" id="CLU_1570560_0_0_1"/>
<sequence length="170" mass="18774">MSTRSDSHKAPNGDALHVRVSDDGPIEFAAGGRTERWRREWKRRPVISSARAVEGRQRGGRGLTVVWSALALPVTVSDTVFDFTLPLGLPINTDLTLRVVKEGPRVYIDKSGRPEFTNSGNVYRQVAVGALRVKRPVSLPDDHFGPDFCVLADCFQCVEQGWEKLGQGCL</sequence>
<reference evidence="1 2" key="1">
    <citation type="journal article" date="2010" name="Proc. Natl. Acad. Sci. U.S.A.">
        <title>Insights into evolution of multicellular fungi from the assembled chromosomes of the mushroom Coprinopsis cinerea (Coprinus cinereus).</title>
        <authorList>
            <person name="Stajich J.E."/>
            <person name="Wilke S.K."/>
            <person name="Ahren D."/>
            <person name="Au C.H."/>
            <person name="Birren B.W."/>
            <person name="Borodovsky M."/>
            <person name="Burns C."/>
            <person name="Canback B."/>
            <person name="Casselton L.A."/>
            <person name="Cheng C.K."/>
            <person name="Deng J."/>
            <person name="Dietrich F.S."/>
            <person name="Fargo D.C."/>
            <person name="Farman M.L."/>
            <person name="Gathman A.C."/>
            <person name="Goldberg J."/>
            <person name="Guigo R."/>
            <person name="Hoegger P.J."/>
            <person name="Hooker J.B."/>
            <person name="Huggins A."/>
            <person name="James T.Y."/>
            <person name="Kamada T."/>
            <person name="Kilaru S."/>
            <person name="Kodira C."/>
            <person name="Kues U."/>
            <person name="Kupfer D."/>
            <person name="Kwan H.S."/>
            <person name="Lomsadze A."/>
            <person name="Li W."/>
            <person name="Lilly W.W."/>
            <person name="Ma L.J."/>
            <person name="Mackey A.J."/>
            <person name="Manning G."/>
            <person name="Martin F."/>
            <person name="Muraguchi H."/>
            <person name="Natvig D.O."/>
            <person name="Palmerini H."/>
            <person name="Ramesh M.A."/>
            <person name="Rehmeyer C.J."/>
            <person name="Roe B.A."/>
            <person name="Shenoy N."/>
            <person name="Stanke M."/>
            <person name="Ter-Hovhannisyan V."/>
            <person name="Tunlid A."/>
            <person name="Velagapudi R."/>
            <person name="Vision T.J."/>
            <person name="Zeng Q."/>
            <person name="Zolan M.E."/>
            <person name="Pukkila P.J."/>
        </authorList>
    </citation>
    <scope>NUCLEOTIDE SEQUENCE [LARGE SCALE GENOMIC DNA]</scope>
    <source>
        <strain evidence="2">Okayama-7 / 130 / ATCC MYA-4618 / FGSC 9003</strain>
    </source>
</reference>
<dbReference type="RefSeq" id="XP_002911657.1">
    <property type="nucleotide sequence ID" value="XM_002911611.1"/>
</dbReference>
<evidence type="ECO:0000313" key="1">
    <source>
        <dbReference type="EMBL" id="EFI28163.1"/>
    </source>
</evidence>
<protein>
    <submittedName>
        <fullName evidence="1">Impact family protein</fullName>
    </submittedName>
</protein>